<accession>A0A8J6B1Y9</accession>
<gene>
    <name evidence="3" type="ORF">J8273_4593</name>
</gene>
<dbReference type="EMBL" id="JAHDYR010000019">
    <property type="protein sequence ID" value="KAG9393993.1"/>
    <property type="molecule type" value="Genomic_DNA"/>
</dbReference>
<sequence length="276" mass="31995">MDSLSNSFYSSLKTSHSDHSSEARQPVSSDYSASPSQMRMRSLTAKLSGIQVNLDEEKQHRRAESELKIRQLDERIDRLYSAEISPASKIRDAIGRLQETLASQQVNREMMDEQQTKELRLVESSVAMDLQAERQQRKELESKVIKSIDEACFGVRLEVAKGHKGTEEDFERTQAEIRERAARLAASQKDERALRDEKYQRTIRKYSEDLVLLQETMKAEQKVREETEQTMFKMLEDVATRMTADVAQEREDRQQTEETLLRLLEQTCQSVETSLR</sequence>
<dbReference type="PANTHER" id="PTHR37027:SF2">
    <property type="entry name" value="CHROMOSOME UNDETERMINED SCAFFOLD_148, WHOLE GENOME SHOTGUN SEQUENCE"/>
    <property type="match status" value="1"/>
</dbReference>
<dbReference type="OrthoDB" id="10254663at2759"/>
<keyword evidence="1" id="KW-0175">Coiled coil</keyword>
<dbReference type="PANTHER" id="PTHR37027">
    <property type="entry name" value="KDE4"/>
    <property type="match status" value="1"/>
</dbReference>
<dbReference type="Proteomes" id="UP000717585">
    <property type="component" value="Unassembled WGS sequence"/>
</dbReference>
<feature type="coiled-coil region" evidence="1">
    <location>
        <begin position="210"/>
        <end position="266"/>
    </location>
</feature>
<comment type="caution">
    <text evidence="3">The sequence shown here is derived from an EMBL/GenBank/DDBJ whole genome shotgun (WGS) entry which is preliminary data.</text>
</comment>
<name>A0A8J6B1Y9_9EUKA</name>
<evidence type="ECO:0000256" key="2">
    <source>
        <dbReference type="SAM" id="MobiDB-lite"/>
    </source>
</evidence>
<feature type="region of interest" description="Disordered" evidence="2">
    <location>
        <begin position="1"/>
        <end position="42"/>
    </location>
</feature>
<proteinExistence type="predicted"/>
<protein>
    <submittedName>
        <fullName evidence="3">Putative IQ calmodulin-binding motif family protein</fullName>
    </submittedName>
</protein>
<dbReference type="AlphaFoldDB" id="A0A8J6B1Y9"/>
<keyword evidence="4" id="KW-1185">Reference proteome</keyword>
<evidence type="ECO:0000313" key="4">
    <source>
        <dbReference type="Proteomes" id="UP000717585"/>
    </source>
</evidence>
<evidence type="ECO:0000256" key="1">
    <source>
        <dbReference type="SAM" id="Coils"/>
    </source>
</evidence>
<organism evidence="3 4">
    <name type="scientific">Carpediemonas membranifera</name>
    <dbReference type="NCBI Taxonomy" id="201153"/>
    <lineage>
        <taxon>Eukaryota</taxon>
        <taxon>Metamonada</taxon>
        <taxon>Carpediemonas-like organisms</taxon>
        <taxon>Carpediemonas</taxon>
    </lineage>
</organism>
<evidence type="ECO:0000313" key="3">
    <source>
        <dbReference type="EMBL" id="KAG9393993.1"/>
    </source>
</evidence>
<feature type="compositionally biased region" description="Polar residues" evidence="2">
    <location>
        <begin position="26"/>
        <end position="39"/>
    </location>
</feature>
<reference evidence="3" key="1">
    <citation type="submission" date="2021-05" db="EMBL/GenBank/DDBJ databases">
        <title>A free-living protist that lacks canonical eukaryotic 1 DNA replication and segregation systems.</title>
        <authorList>
            <person name="Salas-Leiva D.E."/>
            <person name="Tromer E.C."/>
            <person name="Curtis B.A."/>
            <person name="Jerlstrom-Hultqvist J."/>
            <person name="Kolisko M."/>
            <person name="Yi Z."/>
            <person name="Salas-Leiva J.S."/>
            <person name="Gallot-Lavallee L."/>
            <person name="Kops G.J.P.L."/>
            <person name="Archibald J.M."/>
            <person name="Simpson A.G.B."/>
            <person name="Roger A.J."/>
        </authorList>
    </citation>
    <scope>NUCLEOTIDE SEQUENCE</scope>
    <source>
        <strain evidence="3">BICM</strain>
    </source>
</reference>
<dbReference type="InterPro" id="IPR038835">
    <property type="entry name" value="Giardin_beta-like"/>
</dbReference>